<gene>
    <name evidence="2" type="ORF">CYNAS_LOCUS9032</name>
</gene>
<keyword evidence="1" id="KW-0472">Membrane</keyword>
<protein>
    <submittedName>
        <fullName evidence="2">Uncharacterized protein</fullName>
    </submittedName>
</protein>
<dbReference type="Proteomes" id="UP001176961">
    <property type="component" value="Unassembled WGS sequence"/>
</dbReference>
<name>A0AA36M387_CYLNA</name>
<feature type="transmembrane region" description="Helical" evidence="1">
    <location>
        <begin position="22"/>
        <end position="43"/>
    </location>
</feature>
<proteinExistence type="predicted"/>
<keyword evidence="1" id="KW-1133">Transmembrane helix</keyword>
<evidence type="ECO:0000313" key="2">
    <source>
        <dbReference type="EMBL" id="CAJ0597049.1"/>
    </source>
</evidence>
<reference evidence="2" key="1">
    <citation type="submission" date="2023-07" db="EMBL/GenBank/DDBJ databases">
        <authorList>
            <consortium name="CYATHOMIX"/>
        </authorList>
    </citation>
    <scope>NUCLEOTIDE SEQUENCE</scope>
    <source>
        <strain evidence="2">N/A</strain>
    </source>
</reference>
<organism evidence="2 3">
    <name type="scientific">Cylicocyclus nassatus</name>
    <name type="common">Nematode worm</name>
    <dbReference type="NCBI Taxonomy" id="53992"/>
    <lineage>
        <taxon>Eukaryota</taxon>
        <taxon>Metazoa</taxon>
        <taxon>Ecdysozoa</taxon>
        <taxon>Nematoda</taxon>
        <taxon>Chromadorea</taxon>
        <taxon>Rhabditida</taxon>
        <taxon>Rhabditina</taxon>
        <taxon>Rhabditomorpha</taxon>
        <taxon>Strongyloidea</taxon>
        <taxon>Strongylidae</taxon>
        <taxon>Cylicocyclus</taxon>
    </lineage>
</organism>
<feature type="non-terminal residue" evidence="2">
    <location>
        <position position="1"/>
    </location>
</feature>
<evidence type="ECO:0000256" key="1">
    <source>
        <dbReference type="SAM" id="Phobius"/>
    </source>
</evidence>
<comment type="caution">
    <text evidence="2">The sequence shown here is derived from an EMBL/GenBank/DDBJ whole genome shotgun (WGS) entry which is preliminary data.</text>
</comment>
<dbReference type="AlphaFoldDB" id="A0AA36M387"/>
<sequence>MTLFRTVRVLLLKDLLIALRCYLWTAFQLGIPILLALLMLTVVKEREKQLKACEGKKAEINLTLENMQRFEGRMCLQTPLNYVNDGPNKNDI</sequence>
<evidence type="ECO:0000313" key="3">
    <source>
        <dbReference type="Proteomes" id="UP001176961"/>
    </source>
</evidence>
<keyword evidence="3" id="KW-1185">Reference proteome</keyword>
<accession>A0AA36M387</accession>
<dbReference type="EMBL" id="CATQJL010000223">
    <property type="protein sequence ID" value="CAJ0597049.1"/>
    <property type="molecule type" value="Genomic_DNA"/>
</dbReference>
<keyword evidence="1" id="KW-0812">Transmembrane</keyword>